<dbReference type="PANTHER" id="PTHR45453:SF1">
    <property type="entry name" value="PHOSPHATE REGULON SENSOR PROTEIN PHOR"/>
    <property type="match status" value="1"/>
</dbReference>
<evidence type="ECO:0000256" key="4">
    <source>
        <dbReference type="ARBA" id="ARBA00022679"/>
    </source>
</evidence>
<dbReference type="InterPro" id="IPR036890">
    <property type="entry name" value="HATPase_C_sf"/>
</dbReference>
<protein>
    <recommendedName>
        <fullName evidence="2">histidine kinase</fullName>
        <ecNumber evidence="2">2.7.13.3</ecNumber>
    </recommendedName>
</protein>
<dbReference type="InterPro" id="IPR004358">
    <property type="entry name" value="Sig_transdc_His_kin-like_C"/>
</dbReference>
<dbReference type="InterPro" id="IPR003661">
    <property type="entry name" value="HisK_dim/P_dom"/>
</dbReference>
<keyword evidence="4" id="KW-0808">Transferase</keyword>
<dbReference type="SUPFAM" id="SSF47384">
    <property type="entry name" value="Homodimeric domain of signal transducing histidine kinase"/>
    <property type="match status" value="1"/>
</dbReference>
<dbReference type="InterPro" id="IPR003594">
    <property type="entry name" value="HATPase_dom"/>
</dbReference>
<dbReference type="InterPro" id="IPR005467">
    <property type="entry name" value="His_kinase_dom"/>
</dbReference>
<evidence type="ECO:0000256" key="2">
    <source>
        <dbReference type="ARBA" id="ARBA00012438"/>
    </source>
</evidence>
<keyword evidence="5 8" id="KW-0418">Kinase</keyword>
<dbReference type="GO" id="GO:0016301">
    <property type="term" value="F:kinase activity"/>
    <property type="evidence" value="ECO:0007669"/>
    <property type="project" value="UniProtKB-KW"/>
</dbReference>
<feature type="domain" description="Histidine kinase" evidence="7">
    <location>
        <begin position="114"/>
        <end position="333"/>
    </location>
</feature>
<dbReference type="PROSITE" id="PS50109">
    <property type="entry name" value="HIS_KIN"/>
    <property type="match status" value="1"/>
</dbReference>
<dbReference type="EC" id="2.7.13.3" evidence="2"/>
<name>A0ABY5MU42_9SPHN</name>
<evidence type="ECO:0000259" key="7">
    <source>
        <dbReference type="PROSITE" id="PS50109"/>
    </source>
</evidence>
<accession>A0ABY5MU42</accession>
<dbReference type="Pfam" id="PF02518">
    <property type="entry name" value="HATPase_c"/>
    <property type="match status" value="1"/>
</dbReference>
<reference evidence="8 9" key="1">
    <citation type="submission" date="2022-05" db="EMBL/GenBank/DDBJ databases">
        <title>S8-45 Sphingomonas ultraviolaceadurans.</title>
        <authorList>
            <person name="Liu Y."/>
        </authorList>
    </citation>
    <scope>NUCLEOTIDE SEQUENCE [LARGE SCALE GENOMIC DNA]</scope>
    <source>
        <strain evidence="8 9">S8-45</strain>
    </source>
</reference>
<dbReference type="Proteomes" id="UP000831921">
    <property type="component" value="Chromosome"/>
</dbReference>
<comment type="catalytic activity">
    <reaction evidence="1">
        <text>ATP + protein L-histidine = ADP + protein N-phospho-L-histidine.</text>
        <dbReference type="EC" id="2.7.13.3"/>
    </reaction>
</comment>
<dbReference type="PANTHER" id="PTHR45453">
    <property type="entry name" value="PHOSPHATE REGULON SENSOR PROTEIN PHOR"/>
    <property type="match status" value="1"/>
</dbReference>
<dbReference type="SMART" id="SM00388">
    <property type="entry name" value="HisKA"/>
    <property type="match status" value="1"/>
</dbReference>
<dbReference type="SMART" id="SM00387">
    <property type="entry name" value="HATPase_c"/>
    <property type="match status" value="1"/>
</dbReference>
<sequence>MPLPPLVLALLDALEEPALLVSGERTQAANAAARVLLGRGLVDQDVRFAIRQPHALDAIRHGRAGRFEVVGIGGVDRSFEVVITELGDGLLLVRLVDRSARRAAERAQVDFVANASHELRTPLAAVLGFSETLTDEAPLAEGIRRRFGQQIHSQATRMMVIIRDLMSLSRIEADRFSVPGHSVALEEIAREAVSAAAPLADSRSCTIEFDPGEASALVRGDAPQLRQMLDNLLGNAVRYGCAGTGGRIRVALSSEGEWHRLGVRDWGEGVDARHLPRLTERFFRVDAARSRDGGGTGLGLAIVAQIVERHRGLLQIRSTPGEGTEVEVRLPRA</sequence>
<dbReference type="InterPro" id="IPR050351">
    <property type="entry name" value="BphY/WalK/GraS-like"/>
</dbReference>
<dbReference type="InterPro" id="IPR036097">
    <property type="entry name" value="HisK_dim/P_sf"/>
</dbReference>
<dbReference type="Gene3D" id="3.30.565.10">
    <property type="entry name" value="Histidine kinase-like ATPase, C-terminal domain"/>
    <property type="match status" value="1"/>
</dbReference>
<evidence type="ECO:0000256" key="6">
    <source>
        <dbReference type="ARBA" id="ARBA00023012"/>
    </source>
</evidence>
<dbReference type="Gene3D" id="1.10.287.130">
    <property type="match status" value="1"/>
</dbReference>
<evidence type="ECO:0000256" key="3">
    <source>
        <dbReference type="ARBA" id="ARBA00022553"/>
    </source>
</evidence>
<evidence type="ECO:0000313" key="9">
    <source>
        <dbReference type="Proteomes" id="UP000831921"/>
    </source>
</evidence>
<dbReference type="SUPFAM" id="SSF55874">
    <property type="entry name" value="ATPase domain of HSP90 chaperone/DNA topoisomerase II/histidine kinase"/>
    <property type="match status" value="1"/>
</dbReference>
<dbReference type="EMBL" id="CP097253">
    <property type="protein sequence ID" value="UUR07612.1"/>
    <property type="molecule type" value="Genomic_DNA"/>
</dbReference>
<gene>
    <name evidence="8" type="ORF">M1K48_11820</name>
</gene>
<evidence type="ECO:0000313" key="8">
    <source>
        <dbReference type="EMBL" id="UUR07612.1"/>
    </source>
</evidence>
<evidence type="ECO:0000256" key="1">
    <source>
        <dbReference type="ARBA" id="ARBA00000085"/>
    </source>
</evidence>
<keyword evidence="6" id="KW-0902">Two-component regulatory system</keyword>
<keyword evidence="9" id="KW-1185">Reference proteome</keyword>
<dbReference type="PRINTS" id="PR00344">
    <property type="entry name" value="BCTRLSENSOR"/>
</dbReference>
<dbReference type="RefSeq" id="WP_249503398.1">
    <property type="nucleotide sequence ID" value="NZ_CP097253.1"/>
</dbReference>
<keyword evidence="3" id="KW-0597">Phosphoprotein</keyword>
<proteinExistence type="predicted"/>
<evidence type="ECO:0000256" key="5">
    <source>
        <dbReference type="ARBA" id="ARBA00022777"/>
    </source>
</evidence>
<dbReference type="Pfam" id="PF00512">
    <property type="entry name" value="HisKA"/>
    <property type="match status" value="1"/>
</dbReference>
<dbReference type="CDD" id="cd00082">
    <property type="entry name" value="HisKA"/>
    <property type="match status" value="1"/>
</dbReference>
<organism evidence="8 9">
    <name type="scientific">Sphingomonas glaciei</name>
    <dbReference type="NCBI Taxonomy" id="2938948"/>
    <lineage>
        <taxon>Bacteria</taxon>
        <taxon>Pseudomonadati</taxon>
        <taxon>Pseudomonadota</taxon>
        <taxon>Alphaproteobacteria</taxon>
        <taxon>Sphingomonadales</taxon>
        <taxon>Sphingomonadaceae</taxon>
        <taxon>Sphingomonas</taxon>
    </lineage>
</organism>